<keyword evidence="4" id="KW-0444">Lipid biosynthesis</keyword>
<keyword evidence="18" id="KW-0479">Metal-binding</keyword>
<evidence type="ECO:0000256" key="18">
    <source>
        <dbReference type="PIRSR" id="PIRSR600829-4"/>
    </source>
</evidence>
<dbReference type="AlphaFoldDB" id="A0A1F4URX8"/>
<evidence type="ECO:0000256" key="16">
    <source>
        <dbReference type="PIRSR" id="PIRSR600829-2"/>
    </source>
</evidence>
<evidence type="ECO:0000256" key="5">
    <source>
        <dbReference type="ARBA" id="ARBA00022679"/>
    </source>
</evidence>
<comment type="caution">
    <text evidence="20">The sequence shown here is derived from an EMBL/GenBank/DDBJ whole genome shotgun (WGS) entry which is preliminary data.</text>
</comment>
<keyword evidence="13" id="KW-0594">Phospholipid biosynthesis</keyword>
<name>A0A1F4URX8_UNCKA</name>
<dbReference type="CDD" id="cd14265">
    <property type="entry name" value="UDPK_IM_like"/>
    <property type="match status" value="1"/>
</dbReference>
<keyword evidence="11" id="KW-0443">Lipid metabolism</keyword>
<keyword evidence="3" id="KW-1003">Cell membrane</keyword>
<proteinExistence type="inferred from homology"/>
<keyword evidence="8" id="KW-0418">Kinase</keyword>
<evidence type="ECO:0000256" key="9">
    <source>
        <dbReference type="ARBA" id="ARBA00022840"/>
    </source>
</evidence>
<dbReference type="STRING" id="1802617.A2886_02720"/>
<keyword evidence="10 19" id="KW-1133">Transmembrane helix</keyword>
<dbReference type="Gene3D" id="1.10.287.3610">
    <property type="match status" value="1"/>
</dbReference>
<dbReference type="GO" id="GO:0005886">
    <property type="term" value="C:plasma membrane"/>
    <property type="evidence" value="ECO:0007669"/>
    <property type="project" value="UniProtKB-SubCell"/>
</dbReference>
<feature type="transmembrane region" description="Helical" evidence="19">
    <location>
        <begin position="29"/>
        <end position="46"/>
    </location>
</feature>
<evidence type="ECO:0000256" key="3">
    <source>
        <dbReference type="ARBA" id="ARBA00022475"/>
    </source>
</evidence>
<dbReference type="PANTHER" id="PTHR34299">
    <property type="entry name" value="DIACYLGLYCEROL KINASE"/>
    <property type="match status" value="1"/>
</dbReference>
<gene>
    <name evidence="20" type="ORF">A2886_02720</name>
</gene>
<dbReference type="EMBL" id="MEVA01000006">
    <property type="protein sequence ID" value="OGC47666.1"/>
    <property type="molecule type" value="Genomic_DNA"/>
</dbReference>
<feature type="binding site" evidence="17">
    <location>
        <begin position="93"/>
        <end position="94"/>
    </location>
    <ligand>
        <name>ATP</name>
        <dbReference type="ChEBI" id="CHEBI:30616"/>
    </ligand>
</feature>
<evidence type="ECO:0000256" key="4">
    <source>
        <dbReference type="ARBA" id="ARBA00022516"/>
    </source>
</evidence>
<keyword evidence="12 19" id="KW-0472">Membrane</keyword>
<keyword evidence="14" id="KW-1208">Phospholipid metabolism</keyword>
<feature type="binding site" evidence="17">
    <location>
        <position position="13"/>
    </location>
    <ligand>
        <name>ATP</name>
        <dbReference type="ChEBI" id="CHEBI:30616"/>
    </ligand>
</feature>
<dbReference type="InterPro" id="IPR000829">
    <property type="entry name" value="DAGK"/>
</dbReference>
<dbReference type="GO" id="GO:0008654">
    <property type="term" value="P:phospholipid biosynthetic process"/>
    <property type="evidence" value="ECO:0007669"/>
    <property type="project" value="UniProtKB-KW"/>
</dbReference>
<keyword evidence="6 19" id="KW-0812">Transmembrane</keyword>
<comment type="similarity">
    <text evidence="2">Belongs to the bacterial diacylglycerol kinase family.</text>
</comment>
<evidence type="ECO:0000313" key="20">
    <source>
        <dbReference type="EMBL" id="OGC47666.1"/>
    </source>
</evidence>
<keyword evidence="5" id="KW-0808">Transferase</keyword>
<evidence type="ECO:0000256" key="17">
    <source>
        <dbReference type="PIRSR" id="PIRSR600829-3"/>
    </source>
</evidence>
<evidence type="ECO:0000256" key="7">
    <source>
        <dbReference type="ARBA" id="ARBA00022741"/>
    </source>
</evidence>
<feature type="active site" description="Proton acceptor" evidence="15">
    <location>
        <position position="65"/>
    </location>
</feature>
<evidence type="ECO:0000256" key="1">
    <source>
        <dbReference type="ARBA" id="ARBA00004651"/>
    </source>
</evidence>
<evidence type="ECO:0000313" key="21">
    <source>
        <dbReference type="Proteomes" id="UP000176608"/>
    </source>
</evidence>
<dbReference type="Proteomes" id="UP000176608">
    <property type="component" value="Unassembled WGS sequence"/>
</dbReference>
<evidence type="ECO:0000256" key="19">
    <source>
        <dbReference type="SAM" id="Phobius"/>
    </source>
</evidence>
<evidence type="ECO:0000256" key="6">
    <source>
        <dbReference type="ARBA" id="ARBA00022692"/>
    </source>
</evidence>
<dbReference type="PANTHER" id="PTHR34299:SF1">
    <property type="entry name" value="DIACYLGLYCEROL KINASE"/>
    <property type="match status" value="1"/>
</dbReference>
<comment type="cofactor">
    <cofactor evidence="18">
        <name>Mg(2+)</name>
        <dbReference type="ChEBI" id="CHEBI:18420"/>
    </cofactor>
    <text evidence="18">Mn(2+), Zn(2+), Cd(2+) and Co(2+) support activity to lesser extents.</text>
</comment>
<evidence type="ECO:0008006" key="22">
    <source>
        <dbReference type="Google" id="ProtNLM"/>
    </source>
</evidence>
<accession>A0A1F4URX8</accession>
<dbReference type="GO" id="GO:0046872">
    <property type="term" value="F:metal ion binding"/>
    <property type="evidence" value="ECO:0007669"/>
    <property type="project" value="UniProtKB-KW"/>
</dbReference>
<keyword evidence="7 17" id="KW-0547">Nucleotide-binding</keyword>
<feature type="transmembrane region" description="Helical" evidence="19">
    <location>
        <begin position="52"/>
        <end position="71"/>
    </location>
</feature>
<feature type="transmembrane region" description="Helical" evidence="19">
    <location>
        <begin position="95"/>
        <end position="116"/>
    </location>
</feature>
<keyword evidence="9 17" id="KW-0067">ATP-binding</keyword>
<feature type="binding site" evidence="16">
    <location>
        <position position="65"/>
    </location>
    <ligand>
        <name>substrate</name>
    </ligand>
</feature>
<comment type="subcellular location">
    <subcellularLocation>
        <location evidence="1">Cell membrane</location>
        <topology evidence="1">Multi-pass membrane protein</topology>
    </subcellularLocation>
</comment>
<evidence type="ECO:0000256" key="14">
    <source>
        <dbReference type="ARBA" id="ARBA00023264"/>
    </source>
</evidence>
<keyword evidence="18" id="KW-0460">Magnesium</keyword>
<sequence>METVRKFLMGFVYAWHGIKRALSQRNMKFHAFVAAMVVLFGFFLQISFVEWVVVIVLIALVFAAEMFNTAIENEANTMRDKLGAPYSLMGAPKDLAAGAVLVLAIAAAIIGLAIFLPKLWVLFQEITM</sequence>
<evidence type="ECO:0000256" key="11">
    <source>
        <dbReference type="ARBA" id="ARBA00023098"/>
    </source>
</evidence>
<dbReference type="InterPro" id="IPR033717">
    <property type="entry name" value="UDPK"/>
</dbReference>
<dbReference type="GO" id="GO:0005524">
    <property type="term" value="F:ATP binding"/>
    <property type="evidence" value="ECO:0007669"/>
    <property type="project" value="UniProtKB-KW"/>
</dbReference>
<evidence type="ECO:0000256" key="13">
    <source>
        <dbReference type="ARBA" id="ARBA00023209"/>
    </source>
</evidence>
<dbReference type="InterPro" id="IPR036945">
    <property type="entry name" value="DAGK_sf"/>
</dbReference>
<evidence type="ECO:0000256" key="15">
    <source>
        <dbReference type="PIRSR" id="PIRSR600829-1"/>
    </source>
</evidence>
<feature type="binding site" evidence="17">
    <location>
        <position position="72"/>
    </location>
    <ligand>
        <name>ATP</name>
        <dbReference type="ChEBI" id="CHEBI:30616"/>
    </ligand>
</feature>
<feature type="binding site" evidence="18">
    <location>
        <position position="72"/>
    </location>
    <ligand>
        <name>a divalent metal cation</name>
        <dbReference type="ChEBI" id="CHEBI:60240"/>
    </ligand>
</feature>
<dbReference type="Pfam" id="PF01219">
    <property type="entry name" value="DAGK_prokar"/>
    <property type="match status" value="1"/>
</dbReference>
<evidence type="ECO:0000256" key="8">
    <source>
        <dbReference type="ARBA" id="ARBA00022777"/>
    </source>
</evidence>
<evidence type="ECO:0000256" key="2">
    <source>
        <dbReference type="ARBA" id="ARBA00005967"/>
    </source>
</evidence>
<protein>
    <recommendedName>
        <fullName evidence="22">Diacylglycerol kinase</fullName>
    </recommendedName>
</protein>
<reference evidence="20 21" key="1">
    <citation type="journal article" date="2016" name="Nat. Commun.">
        <title>Thousands of microbial genomes shed light on interconnected biogeochemical processes in an aquifer system.</title>
        <authorList>
            <person name="Anantharaman K."/>
            <person name="Brown C.T."/>
            <person name="Hug L.A."/>
            <person name="Sharon I."/>
            <person name="Castelle C.J."/>
            <person name="Probst A.J."/>
            <person name="Thomas B.C."/>
            <person name="Singh A."/>
            <person name="Wilkins M.J."/>
            <person name="Karaoz U."/>
            <person name="Brodie E.L."/>
            <person name="Williams K.H."/>
            <person name="Hubbard S.S."/>
            <person name="Banfield J.F."/>
        </authorList>
    </citation>
    <scope>NUCLEOTIDE SEQUENCE [LARGE SCALE GENOMIC DNA]</scope>
</reference>
<organism evidence="20 21">
    <name type="scientific">candidate division WWE3 bacterium RIFCSPHIGHO2_01_FULL_42_13</name>
    <dbReference type="NCBI Taxonomy" id="1802617"/>
    <lineage>
        <taxon>Bacteria</taxon>
        <taxon>Katanobacteria</taxon>
    </lineage>
</organism>
<evidence type="ECO:0000256" key="12">
    <source>
        <dbReference type="ARBA" id="ARBA00023136"/>
    </source>
</evidence>
<dbReference type="GO" id="GO:0016301">
    <property type="term" value="F:kinase activity"/>
    <property type="evidence" value="ECO:0007669"/>
    <property type="project" value="UniProtKB-KW"/>
</dbReference>
<evidence type="ECO:0000256" key="10">
    <source>
        <dbReference type="ARBA" id="ARBA00022989"/>
    </source>
</evidence>